<proteinExistence type="predicted"/>
<accession>B5EWX9</accession>
<reference evidence="1 2" key="1">
    <citation type="journal article" date="2011" name="J. Bacteriol.">
        <title>Comparative genomics of 28 Salmonella enterica isolates: evidence for CRISPR-mediated adaptive sublineage evolution.</title>
        <authorList>
            <person name="Fricke W.F."/>
            <person name="Mammel M.K."/>
            <person name="McDermott P.F."/>
            <person name="Tartera C."/>
            <person name="White D.G."/>
            <person name="Leclerc J.E."/>
            <person name="Ravel J."/>
            <person name="Cebula T.A."/>
        </authorList>
    </citation>
    <scope>NUCLEOTIDE SEQUENCE [LARGE SCALE GENOMIC DNA]</scope>
    <source>
        <strain evidence="1 2">SL483</strain>
    </source>
</reference>
<dbReference type="HOGENOM" id="CLU_3084480_0_0_6"/>
<dbReference type="KEGG" id="sea:SeAg_B2135"/>
<organism evidence="1 2">
    <name type="scientific">Salmonella agona (strain SL483)</name>
    <dbReference type="NCBI Taxonomy" id="454166"/>
    <lineage>
        <taxon>Bacteria</taxon>
        <taxon>Pseudomonadati</taxon>
        <taxon>Pseudomonadota</taxon>
        <taxon>Gammaproteobacteria</taxon>
        <taxon>Enterobacterales</taxon>
        <taxon>Enterobacteriaceae</taxon>
        <taxon>Salmonella</taxon>
    </lineage>
</organism>
<dbReference type="Proteomes" id="UP000008819">
    <property type="component" value="Chromosome"/>
</dbReference>
<dbReference type="AlphaFoldDB" id="B5EWX9"/>
<protein>
    <submittedName>
        <fullName evidence="1">Uncharacterized protein</fullName>
    </submittedName>
</protein>
<name>B5EWX9_SALA4</name>
<sequence length="52" mass="6206">MCINTSITAQSRYTRDQINMLVEDLLWQLMDDKVCDRYLALTLELLRSNKNR</sequence>
<evidence type="ECO:0000313" key="2">
    <source>
        <dbReference type="Proteomes" id="UP000008819"/>
    </source>
</evidence>
<gene>
    <name evidence="1" type="ordered locus">SeAg_B2135</name>
</gene>
<evidence type="ECO:0000313" key="1">
    <source>
        <dbReference type="EMBL" id="ACH52947.1"/>
    </source>
</evidence>
<dbReference type="EMBL" id="CP001138">
    <property type="protein sequence ID" value="ACH52947.1"/>
    <property type="molecule type" value="Genomic_DNA"/>
</dbReference>